<dbReference type="InterPro" id="IPR007757">
    <property type="entry name" value="MT-A70-like"/>
</dbReference>
<evidence type="ECO:0000256" key="4">
    <source>
        <dbReference type="ARBA" id="ARBA00022691"/>
    </source>
</evidence>
<feature type="compositionally biased region" description="Basic residues" evidence="7">
    <location>
        <begin position="16"/>
        <end position="27"/>
    </location>
</feature>
<dbReference type="GO" id="GO:0036396">
    <property type="term" value="C:RNA N6-methyladenosine methyltransferase complex"/>
    <property type="evidence" value="ECO:0007669"/>
    <property type="project" value="TreeGrafter"/>
</dbReference>
<dbReference type="PROSITE" id="PS51143">
    <property type="entry name" value="MT_A70"/>
    <property type="match status" value="1"/>
</dbReference>
<evidence type="ECO:0000256" key="1">
    <source>
        <dbReference type="ARBA" id="ARBA00012160"/>
    </source>
</evidence>
<dbReference type="Proteomes" id="UP001367676">
    <property type="component" value="Unassembled WGS sequence"/>
</dbReference>
<feature type="compositionally biased region" description="Polar residues" evidence="7">
    <location>
        <begin position="30"/>
        <end position="55"/>
    </location>
</feature>
<gene>
    <name evidence="8" type="ORF">V9T40_004523</name>
</gene>
<dbReference type="EC" id="2.1.1.348" evidence="1"/>
<proteinExistence type="inferred from homology"/>
<evidence type="ECO:0000313" key="9">
    <source>
        <dbReference type="Proteomes" id="UP001367676"/>
    </source>
</evidence>
<dbReference type="GO" id="GO:0001510">
    <property type="term" value="P:RNA methylation"/>
    <property type="evidence" value="ECO:0007669"/>
    <property type="project" value="InterPro"/>
</dbReference>
<feature type="region of interest" description="Disordered" evidence="7">
    <location>
        <begin position="16"/>
        <end position="55"/>
    </location>
</feature>
<keyword evidence="3" id="KW-0808">Transferase</keyword>
<evidence type="ECO:0000256" key="6">
    <source>
        <dbReference type="PROSITE-ProRule" id="PRU00489"/>
    </source>
</evidence>
<evidence type="ECO:0000256" key="5">
    <source>
        <dbReference type="ARBA" id="ARBA00048957"/>
    </source>
</evidence>
<reference evidence="8 9" key="1">
    <citation type="submission" date="2024-03" db="EMBL/GenBank/DDBJ databases">
        <title>Adaptation during the transition from Ophiocordyceps entomopathogen to insect associate is accompanied by gene loss and intensified selection.</title>
        <authorList>
            <person name="Ward C.M."/>
            <person name="Onetto C.A."/>
            <person name="Borneman A.R."/>
        </authorList>
    </citation>
    <scope>NUCLEOTIDE SEQUENCE [LARGE SCALE GENOMIC DNA]</scope>
    <source>
        <strain evidence="8">AWRI1</strain>
        <tissue evidence="8">Single Adult Female</tissue>
    </source>
</reference>
<dbReference type="GO" id="GO:0001734">
    <property type="term" value="F:mRNA m(6)A methyltransferase activity"/>
    <property type="evidence" value="ECO:0007669"/>
    <property type="project" value="UniProtKB-EC"/>
</dbReference>
<dbReference type="InterPro" id="IPR029063">
    <property type="entry name" value="SAM-dependent_MTases_sf"/>
</dbReference>
<dbReference type="GO" id="GO:0005634">
    <property type="term" value="C:nucleus"/>
    <property type="evidence" value="ECO:0007669"/>
    <property type="project" value="InterPro"/>
</dbReference>
<dbReference type="PROSITE" id="PS51563">
    <property type="entry name" value="SAM_MTA70L_1"/>
    <property type="match status" value="1"/>
</dbReference>
<sequence>MSDTWENIQAVKTKRNSIREKLQKRKNERQNLLNKSNSMQPGENGTTSDSGNTASKSECELEKLVLKEISSSITTLPITSKQILQNITKTPAYSNIQHSTVRGFLHKFVLLKLIETNESLKDGDSVVEINFIDHNKINATIISLSSDLKSESDSSIQEIIPENGVKRKSGVMENNSAVNISSFVKNEITFSKKLKETKNEPVNEIMSLISTPSIREKQVKKIGEEILDLLSKPTTKQRSLTERFRSQGGTQVMEFCSHRTRSECTLEGNENCKKLHFKKIIEPHTEESLGDCSYLNTCFHMDTCKYVHYEVDKLYSDEFKNSRIQNCDLNSKKKIMGQENTILHPPQWIQCDLRYFDTSILGKFAVVMADPPWDIHMELPYGTLSDDEMRQLGVPNLQDDGLLFLWVTGRAMELGRECMALWGYEYIDELVWVKTNQLQRIIRTGRTGHWLNHGKEHCLVGMKGNPKNLNRGLDCDVIVSEVRDTSHKPDEIYGIIERLSPGTRKIELFGRAHNVQPNWITLGNQVDGIRLVDPDIITMYKKRYPNGYSLANNKS</sequence>
<dbReference type="Pfam" id="PF05063">
    <property type="entry name" value="MT-A70"/>
    <property type="match status" value="1"/>
</dbReference>
<comment type="caution">
    <text evidence="8">The sequence shown here is derived from an EMBL/GenBank/DDBJ whole genome shotgun (WGS) entry which is preliminary data.</text>
</comment>
<dbReference type="PANTHER" id="PTHR12829:SF7">
    <property type="entry name" value="N6-ADENOSINE-METHYLTRANSFERASE CATALYTIC SUBUNIT"/>
    <property type="match status" value="1"/>
</dbReference>
<keyword evidence="2" id="KW-0489">Methyltransferase</keyword>
<evidence type="ECO:0000256" key="7">
    <source>
        <dbReference type="SAM" id="MobiDB-lite"/>
    </source>
</evidence>
<comment type="similarity">
    <text evidence="6">Belongs to the MT-A70-like family.</text>
</comment>
<keyword evidence="9" id="KW-1185">Reference proteome</keyword>
<name>A0AAN9YB34_9HEMI</name>
<dbReference type="SUPFAM" id="SSF53335">
    <property type="entry name" value="S-adenosyl-L-methionine-dependent methyltransferases"/>
    <property type="match status" value="1"/>
</dbReference>
<organism evidence="8 9">
    <name type="scientific">Parthenolecanium corni</name>
    <dbReference type="NCBI Taxonomy" id="536013"/>
    <lineage>
        <taxon>Eukaryota</taxon>
        <taxon>Metazoa</taxon>
        <taxon>Ecdysozoa</taxon>
        <taxon>Arthropoda</taxon>
        <taxon>Hexapoda</taxon>
        <taxon>Insecta</taxon>
        <taxon>Pterygota</taxon>
        <taxon>Neoptera</taxon>
        <taxon>Paraneoptera</taxon>
        <taxon>Hemiptera</taxon>
        <taxon>Sternorrhyncha</taxon>
        <taxon>Coccoidea</taxon>
        <taxon>Coccidae</taxon>
        <taxon>Parthenolecanium</taxon>
    </lineage>
</organism>
<dbReference type="PANTHER" id="PTHR12829">
    <property type="entry name" value="N6-ADENOSINE-METHYLTRANSFERASE"/>
    <property type="match status" value="1"/>
</dbReference>
<accession>A0AAN9YB34</accession>
<evidence type="ECO:0000256" key="3">
    <source>
        <dbReference type="ARBA" id="ARBA00022679"/>
    </source>
</evidence>
<keyword evidence="4" id="KW-0949">S-adenosyl-L-methionine</keyword>
<dbReference type="AlphaFoldDB" id="A0AAN9YB34"/>
<dbReference type="EMBL" id="JBBCAQ010000004">
    <property type="protein sequence ID" value="KAK7604250.1"/>
    <property type="molecule type" value="Genomic_DNA"/>
</dbReference>
<evidence type="ECO:0000313" key="8">
    <source>
        <dbReference type="EMBL" id="KAK7604250.1"/>
    </source>
</evidence>
<comment type="catalytic activity">
    <reaction evidence="5">
        <text>an adenosine in mRNA + S-adenosyl-L-methionine = an N(6)-methyladenosine in mRNA + S-adenosyl-L-homocysteine + H(+)</text>
        <dbReference type="Rhea" id="RHEA:55584"/>
        <dbReference type="Rhea" id="RHEA-COMP:12414"/>
        <dbReference type="Rhea" id="RHEA-COMP:12417"/>
        <dbReference type="ChEBI" id="CHEBI:15378"/>
        <dbReference type="ChEBI" id="CHEBI:57856"/>
        <dbReference type="ChEBI" id="CHEBI:59789"/>
        <dbReference type="ChEBI" id="CHEBI:74411"/>
        <dbReference type="ChEBI" id="CHEBI:74449"/>
        <dbReference type="EC" id="2.1.1.348"/>
    </reaction>
</comment>
<protein>
    <recommendedName>
        <fullName evidence="1">mRNA m(6)A methyltransferase</fullName>
        <ecNumber evidence="1">2.1.1.348</ecNumber>
    </recommendedName>
</protein>
<dbReference type="InterPro" id="IPR025848">
    <property type="entry name" value="MT-A70"/>
</dbReference>
<evidence type="ECO:0000256" key="2">
    <source>
        <dbReference type="ARBA" id="ARBA00022603"/>
    </source>
</evidence>